<protein>
    <recommendedName>
        <fullName evidence="4 5">Tyrosinase copper-binding domain-containing protein</fullName>
    </recommendedName>
</protein>
<dbReference type="Pfam" id="PF00264">
    <property type="entry name" value="Tyrosinase"/>
    <property type="match status" value="1"/>
</dbReference>
<name>A0A067T9P6_GALM3</name>
<keyword evidence="7" id="KW-1185">Reference proteome</keyword>
<dbReference type="PROSITE" id="PS00498">
    <property type="entry name" value="TYROSINASE_2"/>
    <property type="match status" value="1"/>
</dbReference>
<dbReference type="Proteomes" id="UP000027222">
    <property type="component" value="Unassembled WGS sequence"/>
</dbReference>
<dbReference type="PANTHER" id="PTHR11474:SF126">
    <property type="entry name" value="TYROSINASE-LIKE PROTEIN TYR-1-RELATED"/>
    <property type="match status" value="1"/>
</dbReference>
<feature type="chain" id="PRO_5001646605" description="Tyrosinase copper-binding domain-containing protein" evidence="3">
    <location>
        <begin position="25"/>
        <end position="333"/>
    </location>
</feature>
<organism evidence="6 7">
    <name type="scientific">Galerina marginata (strain CBS 339.88)</name>
    <dbReference type="NCBI Taxonomy" id="685588"/>
    <lineage>
        <taxon>Eukaryota</taxon>
        <taxon>Fungi</taxon>
        <taxon>Dikarya</taxon>
        <taxon>Basidiomycota</taxon>
        <taxon>Agaricomycotina</taxon>
        <taxon>Agaricomycetes</taxon>
        <taxon>Agaricomycetidae</taxon>
        <taxon>Agaricales</taxon>
        <taxon>Agaricineae</taxon>
        <taxon>Strophariaceae</taxon>
        <taxon>Galerina</taxon>
    </lineage>
</organism>
<reference evidence="7" key="1">
    <citation type="journal article" date="2014" name="Proc. Natl. Acad. Sci. U.S.A.">
        <title>Extensive sampling of basidiomycete genomes demonstrates inadequacy of the white-rot/brown-rot paradigm for wood decay fungi.</title>
        <authorList>
            <person name="Riley R."/>
            <person name="Salamov A.A."/>
            <person name="Brown D.W."/>
            <person name="Nagy L.G."/>
            <person name="Floudas D."/>
            <person name="Held B.W."/>
            <person name="Levasseur A."/>
            <person name="Lombard V."/>
            <person name="Morin E."/>
            <person name="Otillar R."/>
            <person name="Lindquist E.A."/>
            <person name="Sun H."/>
            <person name="LaButti K.M."/>
            <person name="Schmutz J."/>
            <person name="Jabbour D."/>
            <person name="Luo H."/>
            <person name="Baker S.E."/>
            <person name="Pisabarro A.G."/>
            <person name="Walton J.D."/>
            <person name="Blanchette R.A."/>
            <person name="Henrissat B."/>
            <person name="Martin F."/>
            <person name="Cullen D."/>
            <person name="Hibbett D.S."/>
            <person name="Grigoriev I.V."/>
        </authorList>
    </citation>
    <scope>NUCLEOTIDE SEQUENCE [LARGE SCALE GENOMIC DNA]</scope>
    <source>
        <strain evidence="7">CBS 339.88</strain>
    </source>
</reference>
<keyword evidence="3" id="KW-0732">Signal</keyword>
<evidence type="ECO:0000259" key="4">
    <source>
        <dbReference type="PROSITE" id="PS00497"/>
    </source>
</evidence>
<evidence type="ECO:0000256" key="2">
    <source>
        <dbReference type="ARBA" id="ARBA00023008"/>
    </source>
</evidence>
<keyword evidence="1" id="KW-0479">Metal-binding</keyword>
<sequence>MLSTTPAFFALVLIGTFFLAPVKAQCDSILERREWRTLNDTEKASYINAVKCLQAHPALDPPFEGPVSRFDEFQAYHVKIADDVHAVGEFLPWHRLYLKNYENALRSECGYIGAGPYWDWTQDADATGTISKSPIFDPVTGFGGDGVPGTYTLPPFGNDSRITPEVFRGCVQDGPFANYTLNVGPGKLITQHCLVRGFQDSFSKYLTTAAVTNTTNLLTFDDFRKEVEGHPFTDDFRMHDGGHVAVGGEMSNFFSSPGDPLFFLHHANIDRIWWQWQQKDAARLYEIAGPATLVEPVHNVTLDYALVMGSLGPTLPIRDIMDISSKPSCYAYI</sequence>
<evidence type="ECO:0000256" key="3">
    <source>
        <dbReference type="SAM" id="SignalP"/>
    </source>
</evidence>
<evidence type="ECO:0000259" key="5">
    <source>
        <dbReference type="PROSITE" id="PS00498"/>
    </source>
</evidence>
<accession>A0A067T9P6</accession>
<dbReference type="STRING" id="685588.A0A067T9P6"/>
<gene>
    <name evidence="6" type="ORF">GALMADRAFT_1169475</name>
</gene>
<feature type="domain" description="Tyrosinase copper-binding" evidence="4">
    <location>
        <begin position="85"/>
        <end position="102"/>
    </location>
</feature>
<dbReference type="InterPro" id="IPR008922">
    <property type="entry name" value="Di-copper_centre_dom_sf"/>
</dbReference>
<dbReference type="GO" id="GO:0046872">
    <property type="term" value="F:metal ion binding"/>
    <property type="evidence" value="ECO:0007669"/>
    <property type="project" value="UniProtKB-KW"/>
</dbReference>
<feature type="signal peptide" evidence="3">
    <location>
        <begin position="1"/>
        <end position="24"/>
    </location>
</feature>
<dbReference type="GO" id="GO:0016491">
    <property type="term" value="F:oxidoreductase activity"/>
    <property type="evidence" value="ECO:0007669"/>
    <property type="project" value="InterPro"/>
</dbReference>
<evidence type="ECO:0000256" key="1">
    <source>
        <dbReference type="ARBA" id="ARBA00022723"/>
    </source>
</evidence>
<dbReference type="InterPro" id="IPR002227">
    <property type="entry name" value="Tyrosinase_Cu-bd"/>
</dbReference>
<dbReference type="EMBL" id="KL142372">
    <property type="protein sequence ID" value="KDR79915.1"/>
    <property type="molecule type" value="Genomic_DNA"/>
</dbReference>
<evidence type="ECO:0000313" key="6">
    <source>
        <dbReference type="EMBL" id="KDR79915.1"/>
    </source>
</evidence>
<feature type="domain" description="Tyrosinase copper-binding" evidence="5">
    <location>
        <begin position="259"/>
        <end position="270"/>
    </location>
</feature>
<dbReference type="PANTHER" id="PTHR11474">
    <property type="entry name" value="TYROSINASE FAMILY MEMBER"/>
    <property type="match status" value="1"/>
</dbReference>
<dbReference type="AlphaFoldDB" id="A0A067T9P6"/>
<evidence type="ECO:0000313" key="7">
    <source>
        <dbReference type="Proteomes" id="UP000027222"/>
    </source>
</evidence>
<dbReference type="HOGENOM" id="CLU_035914_2_0_1"/>
<dbReference type="Gene3D" id="1.10.1280.10">
    <property type="entry name" value="Di-copper center containing domain from catechol oxidase"/>
    <property type="match status" value="1"/>
</dbReference>
<dbReference type="InterPro" id="IPR050316">
    <property type="entry name" value="Tyrosinase/Hemocyanin"/>
</dbReference>
<dbReference type="SUPFAM" id="SSF48056">
    <property type="entry name" value="Di-copper centre-containing domain"/>
    <property type="match status" value="1"/>
</dbReference>
<dbReference type="PRINTS" id="PR00092">
    <property type="entry name" value="TYROSINASE"/>
</dbReference>
<proteinExistence type="predicted"/>
<dbReference type="OrthoDB" id="6132182at2759"/>
<dbReference type="PROSITE" id="PS00497">
    <property type="entry name" value="TYROSINASE_1"/>
    <property type="match status" value="1"/>
</dbReference>
<keyword evidence="2" id="KW-0186">Copper</keyword>